<feature type="signal peptide" evidence="4">
    <location>
        <begin position="1"/>
        <end position="27"/>
    </location>
</feature>
<evidence type="ECO:0000256" key="4">
    <source>
        <dbReference type="SAM" id="SignalP"/>
    </source>
</evidence>
<proteinExistence type="inferred from homology"/>
<evidence type="ECO:0000313" key="6">
    <source>
        <dbReference type="Proteomes" id="UP001201985"/>
    </source>
</evidence>
<dbReference type="PANTHER" id="PTHR35089:SF1">
    <property type="entry name" value="CHAPERONE PROTEIN SKP"/>
    <property type="match status" value="1"/>
</dbReference>
<evidence type="ECO:0000313" key="5">
    <source>
        <dbReference type="EMBL" id="MCI0752818.1"/>
    </source>
</evidence>
<accession>A0ABS9W0V5</accession>
<gene>
    <name evidence="5" type="ORF">MON41_03460</name>
</gene>
<keyword evidence="2 4" id="KW-0732">Signal</keyword>
<reference evidence="5 6" key="1">
    <citation type="submission" date="2022-03" db="EMBL/GenBank/DDBJ databases">
        <title>Complete genome analysis of Roseomonas KG 17.1 : a prolific producer of plant growth promoters.</title>
        <authorList>
            <person name="Saadouli I."/>
            <person name="Najjari A."/>
            <person name="Mosbah A."/>
            <person name="Ouzari H.I."/>
        </authorList>
    </citation>
    <scope>NUCLEOTIDE SEQUENCE [LARGE SCALE GENOMIC DNA]</scope>
    <source>
        <strain evidence="5 6">KG17-1</strain>
    </source>
</reference>
<feature type="chain" id="PRO_5046623834" evidence="4">
    <location>
        <begin position="28"/>
        <end position="257"/>
    </location>
</feature>
<keyword evidence="6" id="KW-1185">Reference proteome</keyword>
<organism evidence="5 6">
    <name type="scientific">Teichococcus vastitatis</name>
    <dbReference type="NCBI Taxonomy" id="2307076"/>
    <lineage>
        <taxon>Bacteria</taxon>
        <taxon>Pseudomonadati</taxon>
        <taxon>Pseudomonadota</taxon>
        <taxon>Alphaproteobacteria</taxon>
        <taxon>Acetobacterales</taxon>
        <taxon>Roseomonadaceae</taxon>
        <taxon>Roseomonas</taxon>
    </lineage>
</organism>
<feature type="compositionally biased region" description="Basic and acidic residues" evidence="3">
    <location>
        <begin position="139"/>
        <end position="149"/>
    </location>
</feature>
<dbReference type="Gene3D" id="3.30.910.20">
    <property type="entry name" value="Skp domain"/>
    <property type="match status" value="1"/>
</dbReference>
<name>A0ABS9W0V5_9PROT</name>
<dbReference type="SMART" id="SM00935">
    <property type="entry name" value="OmpH"/>
    <property type="match status" value="1"/>
</dbReference>
<dbReference type="SUPFAM" id="SSF111384">
    <property type="entry name" value="OmpH-like"/>
    <property type="match status" value="1"/>
</dbReference>
<dbReference type="Pfam" id="PF03938">
    <property type="entry name" value="OmpH"/>
    <property type="match status" value="1"/>
</dbReference>
<feature type="region of interest" description="Disordered" evidence="3">
    <location>
        <begin position="111"/>
        <end position="149"/>
    </location>
</feature>
<evidence type="ECO:0000256" key="2">
    <source>
        <dbReference type="ARBA" id="ARBA00022729"/>
    </source>
</evidence>
<dbReference type="EMBL" id="JALBUU010000004">
    <property type="protein sequence ID" value="MCI0752818.1"/>
    <property type="molecule type" value="Genomic_DNA"/>
</dbReference>
<feature type="compositionally biased region" description="Pro residues" evidence="3">
    <location>
        <begin position="67"/>
        <end position="79"/>
    </location>
</feature>
<feature type="region of interest" description="Disordered" evidence="3">
    <location>
        <begin position="232"/>
        <end position="257"/>
    </location>
</feature>
<evidence type="ECO:0000256" key="1">
    <source>
        <dbReference type="ARBA" id="ARBA00009091"/>
    </source>
</evidence>
<comment type="similarity">
    <text evidence="1">Belongs to the Skp family.</text>
</comment>
<comment type="caution">
    <text evidence="5">The sequence shown here is derived from an EMBL/GenBank/DDBJ whole genome shotgun (WGS) entry which is preliminary data.</text>
</comment>
<feature type="compositionally biased region" description="Low complexity" evidence="3">
    <location>
        <begin position="32"/>
        <end position="66"/>
    </location>
</feature>
<feature type="compositionally biased region" description="Low complexity" evidence="3">
    <location>
        <begin position="234"/>
        <end position="243"/>
    </location>
</feature>
<dbReference type="InterPro" id="IPR024930">
    <property type="entry name" value="Skp_dom_sf"/>
</dbReference>
<dbReference type="InterPro" id="IPR005632">
    <property type="entry name" value="Chaperone_Skp"/>
</dbReference>
<feature type="compositionally biased region" description="Basic and acidic residues" evidence="3">
    <location>
        <begin position="111"/>
        <end position="126"/>
    </location>
</feature>
<dbReference type="RefSeq" id="WP_120008167.1">
    <property type="nucleotide sequence ID" value="NZ_JALBUU010000004.1"/>
</dbReference>
<protein>
    <submittedName>
        <fullName evidence="5">OmpH family outer membrane protein</fullName>
    </submittedName>
</protein>
<sequence>MARRAAPTALAATLLTASLLAAHPALAQQQQQEWFVPNQQRQQAPAAQQRPAQAPQQRPAQRAVQPNPSPLPPGEPPPAAVIGIVDVPAVQRDSTAFNTVREEIEKRRQKLNDDLQREQARWREEQQQLANQRSTASPEELRNKERDLQERVQDAQRVFRDRSRDIEQAAQQGLQEIEQALATVIRQVAASRKVNLVLPRPMVIYNEPPFDLSPEVSTQLNKILKSVTLPAEGAAPAAASPASNRPGQAPAQAPRRN</sequence>
<dbReference type="PANTHER" id="PTHR35089">
    <property type="entry name" value="CHAPERONE PROTEIN SKP"/>
    <property type="match status" value="1"/>
</dbReference>
<dbReference type="Proteomes" id="UP001201985">
    <property type="component" value="Unassembled WGS sequence"/>
</dbReference>
<evidence type="ECO:0000256" key="3">
    <source>
        <dbReference type="SAM" id="MobiDB-lite"/>
    </source>
</evidence>
<feature type="region of interest" description="Disordered" evidence="3">
    <location>
        <begin position="32"/>
        <end position="81"/>
    </location>
</feature>